<dbReference type="GO" id="GO:0047480">
    <property type="term" value="F:UDP-N-acetylmuramoyl-tripeptide-D-alanyl-D-alanine ligase activity"/>
    <property type="evidence" value="ECO:0007669"/>
    <property type="project" value="UniProtKB-UniRule"/>
</dbReference>
<dbReference type="InterPro" id="IPR013221">
    <property type="entry name" value="Mur_ligase_cen"/>
</dbReference>
<comment type="pathway">
    <text evidence="10 11">Cell wall biogenesis; peptidoglycan biosynthesis.</text>
</comment>
<evidence type="ECO:0000256" key="10">
    <source>
        <dbReference type="HAMAP-Rule" id="MF_02019"/>
    </source>
</evidence>
<dbReference type="Pfam" id="PF02875">
    <property type="entry name" value="Mur_ligase_C"/>
    <property type="match status" value="1"/>
</dbReference>
<dbReference type="GO" id="GO:0008766">
    <property type="term" value="F:UDP-N-acetylmuramoylalanyl-D-glutamyl-2,6-diaminopimelate-D-alanyl-D-alanine ligase activity"/>
    <property type="evidence" value="ECO:0007669"/>
    <property type="project" value="RHEA"/>
</dbReference>
<dbReference type="AlphaFoldDB" id="A0A0N1EX55"/>
<name>A0A0N1EX55_9GAMM</name>
<keyword evidence="16" id="KW-1185">Reference proteome</keyword>
<keyword evidence="5 10" id="KW-0067">ATP-binding</keyword>
<keyword evidence="7 10" id="KW-0573">Peptidoglycan synthesis</keyword>
<reference evidence="15 16" key="1">
    <citation type="submission" date="2015-08" db="EMBL/GenBank/DDBJ databases">
        <title>Draft Genome Sequence of Pseudoalteromonas porphyrae UCD-SED14.</title>
        <authorList>
            <person name="Coil D.A."/>
            <person name="Jospin G."/>
            <person name="Lee R.D."/>
            <person name="Eisen J.A."/>
        </authorList>
    </citation>
    <scope>NUCLEOTIDE SEQUENCE [LARGE SCALE GENOMIC DNA]</scope>
    <source>
        <strain evidence="15 16">UCD-SED14</strain>
    </source>
</reference>
<evidence type="ECO:0000259" key="13">
    <source>
        <dbReference type="Pfam" id="PF02875"/>
    </source>
</evidence>
<gene>
    <name evidence="10 15" type="primary">murF</name>
    <name evidence="15" type="ORF">ADS77_02025</name>
</gene>
<dbReference type="GO" id="GO:0051301">
    <property type="term" value="P:cell division"/>
    <property type="evidence" value="ECO:0007669"/>
    <property type="project" value="UniProtKB-KW"/>
</dbReference>
<dbReference type="InterPro" id="IPR005863">
    <property type="entry name" value="UDP-N-AcMur_synth"/>
</dbReference>
<dbReference type="HAMAP" id="MF_02019">
    <property type="entry name" value="MurF"/>
    <property type="match status" value="1"/>
</dbReference>
<evidence type="ECO:0000256" key="8">
    <source>
        <dbReference type="ARBA" id="ARBA00023306"/>
    </source>
</evidence>
<keyword evidence="2 10" id="KW-0436">Ligase</keyword>
<evidence type="ECO:0000259" key="14">
    <source>
        <dbReference type="Pfam" id="PF08245"/>
    </source>
</evidence>
<dbReference type="RefSeq" id="WP_054452719.1">
    <property type="nucleotide sequence ID" value="NZ_LHPH01000002.1"/>
</dbReference>
<keyword evidence="3 10" id="KW-0132">Cell division</keyword>
<feature type="domain" description="Mur ligase N-terminal catalytic" evidence="12">
    <location>
        <begin position="24"/>
        <end position="89"/>
    </location>
</feature>
<evidence type="ECO:0000313" key="15">
    <source>
        <dbReference type="EMBL" id="KPH65076.1"/>
    </source>
</evidence>
<feature type="domain" description="Mur ligase central" evidence="14">
    <location>
        <begin position="105"/>
        <end position="292"/>
    </location>
</feature>
<dbReference type="GO" id="GO:0071555">
    <property type="term" value="P:cell wall organization"/>
    <property type="evidence" value="ECO:0007669"/>
    <property type="project" value="UniProtKB-KW"/>
</dbReference>
<comment type="caution">
    <text evidence="15">The sequence shown here is derived from an EMBL/GenBank/DDBJ whole genome shotgun (WGS) entry which is preliminary data.</text>
</comment>
<evidence type="ECO:0000256" key="6">
    <source>
        <dbReference type="ARBA" id="ARBA00022960"/>
    </source>
</evidence>
<proteinExistence type="inferred from homology"/>
<comment type="function">
    <text evidence="10 11">Involved in cell wall formation. Catalyzes the final step in the synthesis of UDP-N-acetylmuramoyl-pentapeptide, the precursor of murein.</text>
</comment>
<keyword evidence="8 10" id="KW-0131">Cell cycle</keyword>
<dbReference type="EC" id="6.3.2.10" evidence="10 11"/>
<dbReference type="Gene3D" id="3.90.190.20">
    <property type="entry name" value="Mur ligase, C-terminal domain"/>
    <property type="match status" value="1"/>
</dbReference>
<evidence type="ECO:0000256" key="1">
    <source>
        <dbReference type="ARBA" id="ARBA00022490"/>
    </source>
</evidence>
<dbReference type="PATRIC" id="fig|187330.3.peg.433"/>
<dbReference type="OrthoDB" id="9801978at2"/>
<evidence type="ECO:0000256" key="11">
    <source>
        <dbReference type="RuleBase" id="RU004136"/>
    </source>
</evidence>
<evidence type="ECO:0000313" key="16">
    <source>
        <dbReference type="Proteomes" id="UP000037848"/>
    </source>
</evidence>
<feature type="domain" description="Mur ligase C-terminal" evidence="13">
    <location>
        <begin position="315"/>
        <end position="437"/>
    </location>
</feature>
<dbReference type="GO" id="GO:0005737">
    <property type="term" value="C:cytoplasm"/>
    <property type="evidence" value="ECO:0007669"/>
    <property type="project" value="UniProtKB-SubCell"/>
</dbReference>
<comment type="subcellular location">
    <subcellularLocation>
        <location evidence="10 11">Cytoplasm</location>
    </subcellularLocation>
</comment>
<dbReference type="SUPFAM" id="SSF63418">
    <property type="entry name" value="MurE/MurF N-terminal domain"/>
    <property type="match status" value="1"/>
</dbReference>
<dbReference type="GO" id="GO:0009252">
    <property type="term" value="P:peptidoglycan biosynthetic process"/>
    <property type="evidence" value="ECO:0007669"/>
    <property type="project" value="UniProtKB-UniRule"/>
</dbReference>
<dbReference type="SUPFAM" id="SSF53623">
    <property type="entry name" value="MurD-like peptide ligases, catalytic domain"/>
    <property type="match status" value="1"/>
</dbReference>
<dbReference type="NCBIfam" id="TIGR01143">
    <property type="entry name" value="murF"/>
    <property type="match status" value="1"/>
</dbReference>
<accession>A0A0N1EX55</accession>
<keyword evidence="9 10" id="KW-0961">Cell wall biogenesis/degradation</keyword>
<sequence>MIPMDFDWLANVLATDYQGGNQTIININTDTRTVCDGEVFLALKGPNFDGHKFIQQAKEKGAIAAIVDHAIECDLPQFVVADTRIALGEIGSAIMASVAPKTIAITGSVGKTTVKEMCAAILASHGDVLATKGNFNNDIGVPLTLLRLEPHHQYAVIELGANHIGEIAYTAAMTKPDVAVVCNVAAAHIEGFGSLEGVATAKGEIYDGLKEHGVAIVNCDSEFSDRWLNKLQGRNIKCFSSSEKLDIWAEDISLDEQAHASFFICTKEKRVPVRLALPGRHNVANALIATALTSEFGVSFENIAAALGSMGEVKGRVNIIKVSDTLTVIDDTYNANVQSVKAAIDLLSDIQGQRILAFGDMGELGEDARMYHQQVGEYAKQKGIDELYTLGVLSKYASDEFEKPNRHFSSRDQLLLQLQAGLANTSQKTTIVVKGSRSSRMELLVQDLVNSQQSGHNGVSEC</sequence>
<dbReference type="STRING" id="187330.AMS58_19290"/>
<evidence type="ECO:0000256" key="5">
    <source>
        <dbReference type="ARBA" id="ARBA00022840"/>
    </source>
</evidence>
<comment type="similarity">
    <text evidence="10">Belongs to the MurCDEF family. MurF subfamily.</text>
</comment>
<dbReference type="SUPFAM" id="SSF53244">
    <property type="entry name" value="MurD-like peptide ligases, peptide-binding domain"/>
    <property type="match status" value="1"/>
</dbReference>
<evidence type="ECO:0000256" key="4">
    <source>
        <dbReference type="ARBA" id="ARBA00022741"/>
    </source>
</evidence>
<evidence type="ECO:0000256" key="2">
    <source>
        <dbReference type="ARBA" id="ARBA00022598"/>
    </source>
</evidence>
<keyword evidence="1 10" id="KW-0963">Cytoplasm</keyword>
<dbReference type="UniPathway" id="UPA00219"/>
<feature type="binding site" evidence="10">
    <location>
        <begin position="107"/>
        <end position="113"/>
    </location>
    <ligand>
        <name>ATP</name>
        <dbReference type="ChEBI" id="CHEBI:30616"/>
    </ligand>
</feature>
<evidence type="ECO:0000256" key="9">
    <source>
        <dbReference type="ARBA" id="ARBA00023316"/>
    </source>
</evidence>
<protein>
    <recommendedName>
        <fullName evidence="10 11">UDP-N-acetylmuramoyl-tripeptide--D-alanyl-D-alanine ligase</fullName>
        <ecNumber evidence="10 11">6.3.2.10</ecNumber>
    </recommendedName>
    <alternativeName>
        <fullName evidence="10">D-alanyl-D-alanine-adding enzyme</fullName>
    </alternativeName>
</protein>
<dbReference type="InterPro" id="IPR035911">
    <property type="entry name" value="MurE/MurF_N"/>
</dbReference>
<dbReference type="EMBL" id="LHPH01000002">
    <property type="protein sequence ID" value="KPH65076.1"/>
    <property type="molecule type" value="Genomic_DNA"/>
</dbReference>
<comment type="catalytic activity">
    <reaction evidence="10 11">
        <text>D-alanyl-D-alanine + UDP-N-acetyl-alpha-D-muramoyl-L-alanyl-gamma-D-glutamyl-meso-2,6-diaminopimelate + ATP = UDP-N-acetyl-alpha-D-muramoyl-L-alanyl-gamma-D-glutamyl-meso-2,6-diaminopimeloyl-D-alanyl-D-alanine + ADP + phosphate + H(+)</text>
        <dbReference type="Rhea" id="RHEA:28374"/>
        <dbReference type="ChEBI" id="CHEBI:15378"/>
        <dbReference type="ChEBI" id="CHEBI:30616"/>
        <dbReference type="ChEBI" id="CHEBI:43474"/>
        <dbReference type="ChEBI" id="CHEBI:57822"/>
        <dbReference type="ChEBI" id="CHEBI:61386"/>
        <dbReference type="ChEBI" id="CHEBI:83905"/>
        <dbReference type="ChEBI" id="CHEBI:456216"/>
        <dbReference type="EC" id="6.3.2.10"/>
    </reaction>
</comment>
<dbReference type="Gene3D" id="3.40.1190.10">
    <property type="entry name" value="Mur-like, catalytic domain"/>
    <property type="match status" value="1"/>
</dbReference>
<dbReference type="InterPro" id="IPR036615">
    <property type="entry name" value="Mur_ligase_C_dom_sf"/>
</dbReference>
<keyword evidence="6 10" id="KW-0133">Cell shape</keyword>
<dbReference type="GO" id="GO:0008360">
    <property type="term" value="P:regulation of cell shape"/>
    <property type="evidence" value="ECO:0007669"/>
    <property type="project" value="UniProtKB-KW"/>
</dbReference>
<dbReference type="InterPro" id="IPR004101">
    <property type="entry name" value="Mur_ligase_C"/>
</dbReference>
<evidence type="ECO:0000256" key="3">
    <source>
        <dbReference type="ARBA" id="ARBA00022618"/>
    </source>
</evidence>
<keyword evidence="4 10" id="KW-0547">Nucleotide-binding</keyword>
<dbReference type="Pfam" id="PF01225">
    <property type="entry name" value="Mur_ligase"/>
    <property type="match status" value="1"/>
</dbReference>
<dbReference type="InterPro" id="IPR000713">
    <property type="entry name" value="Mur_ligase_N"/>
</dbReference>
<dbReference type="Proteomes" id="UP000037848">
    <property type="component" value="Unassembled WGS sequence"/>
</dbReference>
<dbReference type="Gene3D" id="3.40.1390.10">
    <property type="entry name" value="MurE/MurF, N-terminal domain"/>
    <property type="match status" value="1"/>
</dbReference>
<dbReference type="InterPro" id="IPR036565">
    <property type="entry name" value="Mur-like_cat_sf"/>
</dbReference>
<organism evidence="15 16">
    <name type="scientific">Pseudoalteromonas porphyrae</name>
    <dbReference type="NCBI Taxonomy" id="187330"/>
    <lineage>
        <taxon>Bacteria</taxon>
        <taxon>Pseudomonadati</taxon>
        <taxon>Pseudomonadota</taxon>
        <taxon>Gammaproteobacteria</taxon>
        <taxon>Alteromonadales</taxon>
        <taxon>Pseudoalteromonadaceae</taxon>
        <taxon>Pseudoalteromonas</taxon>
    </lineage>
</organism>
<dbReference type="Pfam" id="PF08245">
    <property type="entry name" value="Mur_ligase_M"/>
    <property type="match status" value="1"/>
</dbReference>
<dbReference type="InterPro" id="IPR051046">
    <property type="entry name" value="MurCDEF_CellWall_CoF430Synth"/>
</dbReference>
<dbReference type="GO" id="GO:0005524">
    <property type="term" value="F:ATP binding"/>
    <property type="evidence" value="ECO:0007669"/>
    <property type="project" value="UniProtKB-UniRule"/>
</dbReference>
<dbReference type="PANTHER" id="PTHR43024">
    <property type="entry name" value="UDP-N-ACETYLMURAMOYL-TRIPEPTIDE--D-ALANYL-D-ALANINE LIGASE"/>
    <property type="match status" value="1"/>
</dbReference>
<evidence type="ECO:0000256" key="7">
    <source>
        <dbReference type="ARBA" id="ARBA00022984"/>
    </source>
</evidence>
<evidence type="ECO:0000259" key="12">
    <source>
        <dbReference type="Pfam" id="PF01225"/>
    </source>
</evidence>
<dbReference type="PANTHER" id="PTHR43024:SF1">
    <property type="entry name" value="UDP-N-ACETYLMURAMOYL-TRIPEPTIDE--D-ALANYL-D-ALANINE LIGASE"/>
    <property type="match status" value="1"/>
</dbReference>